<feature type="transmembrane region" description="Helical" evidence="1">
    <location>
        <begin position="22"/>
        <end position="44"/>
    </location>
</feature>
<organism evidence="2 3">
    <name type="scientific">Candidatus Yanofskybacteria bacterium GW2011_GWE2_40_11</name>
    <dbReference type="NCBI Taxonomy" id="1619033"/>
    <lineage>
        <taxon>Bacteria</taxon>
        <taxon>Candidatus Yanofskyibacteriota</taxon>
    </lineage>
</organism>
<reference evidence="2 3" key="1">
    <citation type="journal article" date="2015" name="Nature">
        <title>rRNA introns, odd ribosomes, and small enigmatic genomes across a large radiation of phyla.</title>
        <authorList>
            <person name="Brown C.T."/>
            <person name="Hug L.A."/>
            <person name="Thomas B.C."/>
            <person name="Sharon I."/>
            <person name="Castelle C.J."/>
            <person name="Singh A."/>
            <person name="Wilkins M.J."/>
            <person name="Williams K.H."/>
            <person name="Banfield J.F."/>
        </authorList>
    </citation>
    <scope>NUCLEOTIDE SEQUENCE [LARGE SCALE GENOMIC DNA]</scope>
</reference>
<keyword evidence="1" id="KW-0472">Membrane</keyword>
<keyword evidence="1" id="KW-0812">Transmembrane</keyword>
<accession>A0A0G0QM27</accession>
<proteinExistence type="predicted"/>
<protein>
    <submittedName>
        <fullName evidence="2">Uncharacterized protein</fullName>
    </submittedName>
</protein>
<sequence>MDLPKNIPLTITQKNRARMTNVAFFLTGWLWNVFSILLSPIVLIYELVKAGRQGPIFILGILMICLAITFSELAYLTNSELLAFGIIYFSCAVVIGGIKLWLEIHG</sequence>
<keyword evidence="1" id="KW-1133">Transmembrane helix</keyword>
<feature type="transmembrane region" description="Helical" evidence="1">
    <location>
        <begin position="81"/>
        <end position="102"/>
    </location>
</feature>
<comment type="caution">
    <text evidence="2">The sequence shown here is derived from an EMBL/GenBank/DDBJ whole genome shotgun (WGS) entry which is preliminary data.</text>
</comment>
<feature type="transmembrane region" description="Helical" evidence="1">
    <location>
        <begin position="56"/>
        <end position="75"/>
    </location>
</feature>
<evidence type="ECO:0000256" key="1">
    <source>
        <dbReference type="SAM" id="Phobius"/>
    </source>
</evidence>
<evidence type="ECO:0000313" key="3">
    <source>
        <dbReference type="Proteomes" id="UP000034072"/>
    </source>
</evidence>
<dbReference type="Proteomes" id="UP000034072">
    <property type="component" value="Unassembled WGS sequence"/>
</dbReference>
<dbReference type="EMBL" id="LBXZ01000001">
    <property type="protein sequence ID" value="KKR41163.1"/>
    <property type="molecule type" value="Genomic_DNA"/>
</dbReference>
<gene>
    <name evidence="2" type="ORF">UT75_C0001G0067</name>
</gene>
<name>A0A0G0QM27_9BACT</name>
<dbReference type="AlphaFoldDB" id="A0A0G0QM27"/>
<evidence type="ECO:0000313" key="2">
    <source>
        <dbReference type="EMBL" id="KKR41163.1"/>
    </source>
</evidence>